<name>A0A1B6D9W4_9HEMI</name>
<feature type="binding site" evidence="6">
    <location>
        <position position="76"/>
    </location>
    <ligand>
        <name>Zn(2+)</name>
        <dbReference type="ChEBI" id="CHEBI:29105"/>
    </ligand>
</feature>
<comment type="cofactor">
    <cofactor evidence="6">
        <name>Zn(2+)</name>
        <dbReference type="ChEBI" id="CHEBI:29105"/>
    </cofactor>
</comment>
<reference evidence="8" key="1">
    <citation type="submission" date="2015-12" db="EMBL/GenBank/DDBJ databases">
        <title>De novo transcriptome assembly of four potential Pierce s Disease insect vectors from Arizona vineyards.</title>
        <authorList>
            <person name="Tassone E.E."/>
        </authorList>
    </citation>
    <scope>NUCLEOTIDE SEQUENCE</scope>
</reference>
<keyword evidence="2 6" id="KW-0808">Transferase</keyword>
<keyword evidence="4 6" id="KW-0862">Zinc</keyword>
<dbReference type="SUPFAM" id="SSF82282">
    <property type="entry name" value="Homocysteine S-methyltransferase"/>
    <property type="match status" value="1"/>
</dbReference>
<accession>A0A1B6D9W4</accession>
<dbReference type="InterPro" id="IPR003726">
    <property type="entry name" value="HCY_dom"/>
</dbReference>
<dbReference type="PANTHER" id="PTHR46015:SF1">
    <property type="entry name" value="HOMOCYSTEINE S-METHYLTRANSFERASE-LIKE ISOFORM 1"/>
    <property type="match status" value="1"/>
</dbReference>
<dbReference type="Pfam" id="PF02574">
    <property type="entry name" value="S-methyl_trans"/>
    <property type="match status" value="1"/>
</dbReference>
<feature type="domain" description="Hcy-binding" evidence="7">
    <location>
        <begin position="1"/>
        <end position="90"/>
    </location>
</feature>
<evidence type="ECO:0000256" key="3">
    <source>
        <dbReference type="ARBA" id="ARBA00022723"/>
    </source>
</evidence>
<dbReference type="GO" id="GO:0008898">
    <property type="term" value="F:S-adenosylmethionine-homocysteine S-methyltransferase activity"/>
    <property type="evidence" value="ECO:0007669"/>
    <property type="project" value="TreeGrafter"/>
</dbReference>
<gene>
    <name evidence="8" type="ORF">g.41985</name>
</gene>
<dbReference type="GO" id="GO:0046872">
    <property type="term" value="F:metal ion binding"/>
    <property type="evidence" value="ECO:0007669"/>
    <property type="project" value="UniProtKB-KW"/>
</dbReference>
<feature type="binding site" evidence="6">
    <location>
        <position position="75"/>
    </location>
    <ligand>
        <name>Zn(2+)</name>
        <dbReference type="ChEBI" id="CHEBI:29105"/>
    </ligand>
</feature>
<dbReference type="PROSITE" id="PS50970">
    <property type="entry name" value="HCY"/>
    <property type="match status" value="1"/>
</dbReference>
<keyword evidence="3 6" id="KW-0479">Metal-binding</keyword>
<feature type="non-terminal residue" evidence="8">
    <location>
        <position position="1"/>
    </location>
</feature>
<dbReference type="InterPro" id="IPR051486">
    <property type="entry name" value="Hcy_S-methyltransferase"/>
</dbReference>
<evidence type="ECO:0000259" key="7">
    <source>
        <dbReference type="PROSITE" id="PS50970"/>
    </source>
</evidence>
<protein>
    <recommendedName>
        <fullName evidence="7">Hcy-binding domain-containing protein</fullName>
    </recommendedName>
</protein>
<feature type="binding site" evidence="6">
    <location>
        <position position="9"/>
    </location>
    <ligand>
        <name>Zn(2+)</name>
        <dbReference type="ChEBI" id="CHEBI:29105"/>
    </ligand>
</feature>
<sequence length="100" mass="11568">QLLAVGVNCLHPSLVVPLLKSVRDKNPEIPLICYPNTEEIFDLELKEWVGKEKCQPVVNYLDSFLDLKIEYIGGCCRTNLQDLKEFRQHIDNKKKEEKAI</sequence>
<evidence type="ECO:0000256" key="1">
    <source>
        <dbReference type="ARBA" id="ARBA00022603"/>
    </source>
</evidence>
<dbReference type="Gene3D" id="3.20.20.330">
    <property type="entry name" value="Homocysteine-binding-like domain"/>
    <property type="match status" value="1"/>
</dbReference>
<evidence type="ECO:0000256" key="5">
    <source>
        <dbReference type="ARBA" id="ARBA00034478"/>
    </source>
</evidence>
<dbReference type="GO" id="GO:0032259">
    <property type="term" value="P:methylation"/>
    <property type="evidence" value="ECO:0007669"/>
    <property type="project" value="UniProtKB-KW"/>
</dbReference>
<evidence type="ECO:0000256" key="6">
    <source>
        <dbReference type="PROSITE-ProRule" id="PRU00333"/>
    </source>
</evidence>
<evidence type="ECO:0000256" key="2">
    <source>
        <dbReference type="ARBA" id="ARBA00022679"/>
    </source>
</evidence>
<dbReference type="PANTHER" id="PTHR46015">
    <property type="entry name" value="ZGC:172121"/>
    <property type="match status" value="1"/>
</dbReference>
<dbReference type="InterPro" id="IPR036589">
    <property type="entry name" value="HCY_dom_sf"/>
</dbReference>
<dbReference type="AlphaFoldDB" id="A0A1B6D9W4"/>
<dbReference type="GO" id="GO:0009086">
    <property type="term" value="P:methionine biosynthetic process"/>
    <property type="evidence" value="ECO:0007669"/>
    <property type="project" value="TreeGrafter"/>
</dbReference>
<evidence type="ECO:0000313" key="8">
    <source>
        <dbReference type="EMBL" id="JAS22484.1"/>
    </source>
</evidence>
<keyword evidence="1 6" id="KW-0489">Methyltransferase</keyword>
<organism evidence="8">
    <name type="scientific">Clastoptera arizonana</name>
    <name type="common">Arizona spittle bug</name>
    <dbReference type="NCBI Taxonomy" id="38151"/>
    <lineage>
        <taxon>Eukaryota</taxon>
        <taxon>Metazoa</taxon>
        <taxon>Ecdysozoa</taxon>
        <taxon>Arthropoda</taxon>
        <taxon>Hexapoda</taxon>
        <taxon>Insecta</taxon>
        <taxon>Pterygota</taxon>
        <taxon>Neoptera</taxon>
        <taxon>Paraneoptera</taxon>
        <taxon>Hemiptera</taxon>
        <taxon>Auchenorrhyncha</taxon>
        <taxon>Cercopoidea</taxon>
        <taxon>Clastopteridae</taxon>
        <taxon>Clastoptera</taxon>
    </lineage>
</organism>
<dbReference type="EMBL" id="GEDC01014814">
    <property type="protein sequence ID" value="JAS22484.1"/>
    <property type="molecule type" value="Transcribed_RNA"/>
</dbReference>
<dbReference type="GO" id="GO:0033528">
    <property type="term" value="P:S-methylmethionine cycle"/>
    <property type="evidence" value="ECO:0007669"/>
    <property type="project" value="TreeGrafter"/>
</dbReference>
<proteinExistence type="predicted"/>
<comment type="pathway">
    <text evidence="5">Amino-acid biosynthesis; L-methionine biosynthesis via de novo pathway.</text>
</comment>
<evidence type="ECO:0000256" key="4">
    <source>
        <dbReference type="ARBA" id="ARBA00022833"/>
    </source>
</evidence>